<dbReference type="STRING" id="1666911.HLUCCA11_21500"/>
<reference evidence="1 2" key="1">
    <citation type="submission" date="2015-09" db="EMBL/GenBank/DDBJ databases">
        <title>Identification and resolution of microdiversity through metagenomic sequencing of parallel consortia.</title>
        <authorList>
            <person name="Nelson W.C."/>
            <person name="Romine M.F."/>
            <person name="Lindemann S.R."/>
        </authorList>
    </citation>
    <scope>NUCLEOTIDE SEQUENCE [LARGE SCALE GENOMIC DNA]</scope>
    <source>
        <strain evidence="1">Ana</strain>
    </source>
</reference>
<dbReference type="EMBL" id="LJZR01000057">
    <property type="protein sequence ID" value="KPQ32430.1"/>
    <property type="molecule type" value="Genomic_DNA"/>
</dbReference>
<dbReference type="AlphaFoldDB" id="A0A0P8BUD5"/>
<accession>A0A0P8BUD5</accession>
<sequence>MQQRIQLATGSEEMVPGIICTMTQRHLMQIETLWKNMLIEAAQADMGWGWDYKLRLATTDDRFEAYVVEQEDVVHGVVLVETHWHRSQLSYGGATALENRSPLVYVEYLASAPWNRRSLEDPPFFTGIGGVLLSFARQRSINLGYGGRVGLHSLPHAEAFYRRYNMPDYGPDPAKDGLVYFEYGTL</sequence>
<comment type="caution">
    <text evidence="1">The sequence shown here is derived from an EMBL/GenBank/DDBJ whole genome shotgun (WGS) entry which is preliminary data.</text>
</comment>
<evidence type="ECO:0000313" key="2">
    <source>
        <dbReference type="Proteomes" id="UP000050465"/>
    </source>
</evidence>
<dbReference type="Proteomes" id="UP000050465">
    <property type="component" value="Unassembled WGS sequence"/>
</dbReference>
<dbReference type="SUPFAM" id="SSF55729">
    <property type="entry name" value="Acyl-CoA N-acyltransferases (Nat)"/>
    <property type="match status" value="1"/>
</dbReference>
<dbReference type="InterPro" id="IPR016181">
    <property type="entry name" value="Acyl_CoA_acyltransferase"/>
</dbReference>
<proteinExistence type="predicted"/>
<evidence type="ECO:0008006" key="3">
    <source>
        <dbReference type="Google" id="ProtNLM"/>
    </source>
</evidence>
<organism evidence="1 2">
    <name type="scientific">Phormidesmis priestleyi Ana</name>
    <dbReference type="NCBI Taxonomy" id="1666911"/>
    <lineage>
        <taxon>Bacteria</taxon>
        <taxon>Bacillati</taxon>
        <taxon>Cyanobacteriota</taxon>
        <taxon>Cyanophyceae</taxon>
        <taxon>Leptolyngbyales</taxon>
        <taxon>Leptolyngbyaceae</taxon>
        <taxon>Phormidesmis</taxon>
    </lineage>
</organism>
<protein>
    <recommendedName>
        <fullName evidence="3">GNAT family N-acetyltransferase</fullName>
    </recommendedName>
</protein>
<evidence type="ECO:0000313" key="1">
    <source>
        <dbReference type="EMBL" id="KPQ32430.1"/>
    </source>
</evidence>
<name>A0A0P8BUD5_9CYAN</name>
<gene>
    <name evidence="1" type="ORF">HLUCCA11_21500</name>
</gene>